<proteinExistence type="predicted"/>
<sequence>MQKQLDDLKQQLKGVVSEYESRIQGERRLNFNLDMDYQATLKEKNQHVMALEEEVRQLRDVIEIHEDNQRFWAHSLVNRVQQVNEMLRDASHLLRREEGMMIPGSTPQEIHNFLEYCRDMIAKMREMTTNDD</sequence>
<dbReference type="AlphaFoldDB" id="A0ABD1MQX7"/>
<gene>
    <name evidence="2" type="ORF">Fmac_011921</name>
</gene>
<evidence type="ECO:0008006" key="4">
    <source>
        <dbReference type="Google" id="ProtNLM"/>
    </source>
</evidence>
<accession>A0ABD1MQX7</accession>
<protein>
    <recommendedName>
        <fullName evidence="4">MADS-box protein</fullName>
    </recommendedName>
</protein>
<evidence type="ECO:0000256" key="1">
    <source>
        <dbReference type="SAM" id="Coils"/>
    </source>
</evidence>
<name>A0ABD1MQX7_9FABA</name>
<dbReference type="Proteomes" id="UP001603857">
    <property type="component" value="Unassembled WGS sequence"/>
</dbReference>
<keyword evidence="1" id="KW-0175">Coiled coil</keyword>
<reference evidence="2 3" key="1">
    <citation type="submission" date="2024-08" db="EMBL/GenBank/DDBJ databases">
        <title>Insights into the chromosomal genome structure of Flemingia macrophylla.</title>
        <authorList>
            <person name="Ding Y."/>
            <person name="Zhao Y."/>
            <person name="Bi W."/>
            <person name="Wu M."/>
            <person name="Zhao G."/>
            <person name="Gong Y."/>
            <person name="Li W."/>
            <person name="Zhang P."/>
        </authorList>
    </citation>
    <scope>NUCLEOTIDE SEQUENCE [LARGE SCALE GENOMIC DNA]</scope>
    <source>
        <strain evidence="2">DYQJB</strain>
        <tissue evidence="2">Leaf</tissue>
    </source>
</reference>
<keyword evidence="3" id="KW-1185">Reference proteome</keyword>
<comment type="caution">
    <text evidence="2">The sequence shown here is derived from an EMBL/GenBank/DDBJ whole genome shotgun (WGS) entry which is preliminary data.</text>
</comment>
<dbReference type="EMBL" id="JBGMDY010000004">
    <property type="protein sequence ID" value="KAL2337475.1"/>
    <property type="molecule type" value="Genomic_DNA"/>
</dbReference>
<organism evidence="2 3">
    <name type="scientific">Flemingia macrophylla</name>
    <dbReference type="NCBI Taxonomy" id="520843"/>
    <lineage>
        <taxon>Eukaryota</taxon>
        <taxon>Viridiplantae</taxon>
        <taxon>Streptophyta</taxon>
        <taxon>Embryophyta</taxon>
        <taxon>Tracheophyta</taxon>
        <taxon>Spermatophyta</taxon>
        <taxon>Magnoliopsida</taxon>
        <taxon>eudicotyledons</taxon>
        <taxon>Gunneridae</taxon>
        <taxon>Pentapetalae</taxon>
        <taxon>rosids</taxon>
        <taxon>fabids</taxon>
        <taxon>Fabales</taxon>
        <taxon>Fabaceae</taxon>
        <taxon>Papilionoideae</taxon>
        <taxon>50 kb inversion clade</taxon>
        <taxon>NPAAA clade</taxon>
        <taxon>indigoferoid/millettioid clade</taxon>
        <taxon>Phaseoleae</taxon>
        <taxon>Flemingia</taxon>
    </lineage>
</organism>
<evidence type="ECO:0000313" key="3">
    <source>
        <dbReference type="Proteomes" id="UP001603857"/>
    </source>
</evidence>
<evidence type="ECO:0000313" key="2">
    <source>
        <dbReference type="EMBL" id="KAL2337475.1"/>
    </source>
</evidence>
<feature type="coiled-coil region" evidence="1">
    <location>
        <begin position="41"/>
        <end position="68"/>
    </location>
</feature>